<feature type="domain" description="FAS1" evidence="1">
    <location>
        <begin position="42"/>
        <end position="186"/>
    </location>
</feature>
<dbReference type="Pfam" id="PF02469">
    <property type="entry name" value="Fasciclin"/>
    <property type="match status" value="1"/>
</dbReference>
<dbReference type="Gene3D" id="2.30.180.10">
    <property type="entry name" value="FAS1 domain"/>
    <property type="match status" value="1"/>
</dbReference>
<protein>
    <recommendedName>
        <fullName evidence="1">FAS1 domain-containing protein</fullName>
    </recommendedName>
</protein>
<dbReference type="PANTHER" id="PTHR10900">
    <property type="entry name" value="PERIOSTIN-RELATED"/>
    <property type="match status" value="1"/>
</dbReference>
<dbReference type="PANTHER" id="PTHR10900:SF77">
    <property type="entry name" value="FI19380P1"/>
    <property type="match status" value="1"/>
</dbReference>
<dbReference type="SMART" id="SM00554">
    <property type="entry name" value="FAS1"/>
    <property type="match status" value="1"/>
</dbReference>
<dbReference type="PROSITE" id="PS50213">
    <property type="entry name" value="FAS1"/>
    <property type="match status" value="1"/>
</dbReference>
<name>A0A0F9PMJ5_9ZZZZ</name>
<evidence type="ECO:0000259" key="1">
    <source>
        <dbReference type="PROSITE" id="PS50213"/>
    </source>
</evidence>
<dbReference type="GO" id="GO:0005615">
    <property type="term" value="C:extracellular space"/>
    <property type="evidence" value="ECO:0007669"/>
    <property type="project" value="TreeGrafter"/>
</dbReference>
<dbReference type="FunFam" id="2.30.180.10:FF:000019">
    <property type="entry name" value="Cell surface lipoprotein"/>
    <property type="match status" value="1"/>
</dbReference>
<comment type="caution">
    <text evidence="2">The sequence shown here is derived from an EMBL/GenBank/DDBJ whole genome shotgun (WGS) entry which is preliminary data.</text>
</comment>
<dbReference type="SUPFAM" id="SSF82153">
    <property type="entry name" value="FAS1 domain"/>
    <property type="match status" value="1"/>
</dbReference>
<dbReference type="InterPro" id="IPR000782">
    <property type="entry name" value="FAS1_domain"/>
</dbReference>
<accession>A0A0F9PMJ5</accession>
<proteinExistence type="predicted"/>
<reference evidence="2" key="1">
    <citation type="journal article" date="2015" name="Nature">
        <title>Complex archaea that bridge the gap between prokaryotes and eukaryotes.</title>
        <authorList>
            <person name="Spang A."/>
            <person name="Saw J.H."/>
            <person name="Jorgensen S.L."/>
            <person name="Zaremba-Niedzwiedzka K."/>
            <person name="Martijn J."/>
            <person name="Lind A.E."/>
            <person name="van Eijk R."/>
            <person name="Schleper C."/>
            <person name="Guy L."/>
            <person name="Ettema T.J."/>
        </authorList>
    </citation>
    <scope>NUCLEOTIDE SEQUENCE</scope>
</reference>
<gene>
    <name evidence="2" type="ORF">LCGC14_0824310</name>
</gene>
<dbReference type="AlphaFoldDB" id="A0A0F9PMJ5"/>
<dbReference type="InterPro" id="IPR036378">
    <property type="entry name" value="FAS1_dom_sf"/>
</dbReference>
<evidence type="ECO:0000313" key="2">
    <source>
        <dbReference type="EMBL" id="KKN31399.1"/>
    </source>
</evidence>
<dbReference type="EMBL" id="LAZR01002332">
    <property type="protein sequence ID" value="KKN31399.1"/>
    <property type="molecule type" value="Genomic_DNA"/>
</dbReference>
<organism evidence="2">
    <name type="scientific">marine sediment metagenome</name>
    <dbReference type="NCBI Taxonomy" id="412755"/>
    <lineage>
        <taxon>unclassified sequences</taxon>
        <taxon>metagenomes</taxon>
        <taxon>ecological metagenomes</taxon>
    </lineage>
</organism>
<dbReference type="InterPro" id="IPR050904">
    <property type="entry name" value="Adhesion/Biosynth-related"/>
</dbReference>
<sequence>MKNTLNLKTLMASVVFVAGTSLGGYAVAGDNPMVGGAEMFPDKTVVENASQAKNLTTLVAAVKAAGLAETLSGKGPFTVFAPTNAAFEKLPAGTVESLLKPENKAKLQAILTYHVVPAKATSMAAMKMVEDDGGMHAAPTVQGGELMLSTKDGKLMVEDGQGNVATVIQADVMQSNGVVHVIDTVLMPGM</sequence>